<dbReference type="OMA" id="AYSKHFA"/>
<dbReference type="GeneID" id="28974187"/>
<dbReference type="InterPro" id="IPR002347">
    <property type="entry name" value="SDR_fam"/>
</dbReference>
<evidence type="ECO:0000313" key="1">
    <source>
        <dbReference type="EMBL" id="KPV78086.1"/>
    </source>
</evidence>
<accession>A0A194SEY4</accession>
<dbReference type="EMBL" id="KQ474073">
    <property type="protein sequence ID" value="KPV78086.1"/>
    <property type="molecule type" value="Genomic_DNA"/>
</dbReference>
<dbReference type="Pfam" id="PF00106">
    <property type="entry name" value="adh_short"/>
    <property type="match status" value="1"/>
</dbReference>
<dbReference type="PRINTS" id="PR00081">
    <property type="entry name" value="GDHRDH"/>
</dbReference>
<dbReference type="RefSeq" id="XP_018274135.1">
    <property type="nucleotide sequence ID" value="XM_018413738.1"/>
</dbReference>
<dbReference type="OrthoDB" id="9876299at2759"/>
<protein>
    <submittedName>
        <fullName evidence="1">Uncharacterized protein</fullName>
    </submittedName>
</protein>
<name>A0A194SEY4_RHOGW</name>
<dbReference type="AlphaFoldDB" id="A0A194SEY4"/>
<proteinExistence type="predicted"/>
<dbReference type="Gene3D" id="3.40.50.720">
    <property type="entry name" value="NAD(P)-binding Rossmann-like Domain"/>
    <property type="match status" value="1"/>
</dbReference>
<dbReference type="GO" id="GO:0016616">
    <property type="term" value="F:oxidoreductase activity, acting on the CH-OH group of donors, NAD or NADP as acceptor"/>
    <property type="evidence" value="ECO:0007669"/>
    <property type="project" value="TreeGrafter"/>
</dbReference>
<evidence type="ECO:0000313" key="2">
    <source>
        <dbReference type="Proteomes" id="UP000053890"/>
    </source>
</evidence>
<dbReference type="PANTHER" id="PTHR45458:SF3">
    <property type="entry name" value="CHAIN DEHYDROGENASE (ATSC), PUTATIVE-RELATED"/>
    <property type="match status" value="1"/>
</dbReference>
<reference evidence="1 2" key="1">
    <citation type="journal article" date="2015" name="Front. Microbiol.">
        <title>Genome sequence of the plant growth promoting endophytic yeast Rhodotorula graminis WP1.</title>
        <authorList>
            <person name="Firrincieli A."/>
            <person name="Otillar R."/>
            <person name="Salamov A."/>
            <person name="Schmutz J."/>
            <person name="Khan Z."/>
            <person name="Redman R.S."/>
            <person name="Fleck N.D."/>
            <person name="Lindquist E."/>
            <person name="Grigoriev I.V."/>
            <person name="Doty S.L."/>
        </authorList>
    </citation>
    <scope>NUCLEOTIDE SEQUENCE [LARGE SCALE GENOMIC DNA]</scope>
    <source>
        <strain evidence="1 2">WP1</strain>
    </source>
</reference>
<dbReference type="InterPro" id="IPR052184">
    <property type="entry name" value="SDR_enzymes"/>
</dbReference>
<dbReference type="PANTHER" id="PTHR45458">
    <property type="entry name" value="SHORT-CHAIN DEHYDROGENASE/REDUCTASE SDR"/>
    <property type="match status" value="1"/>
</dbReference>
<organism evidence="1 2">
    <name type="scientific">Rhodotorula graminis (strain WP1)</name>
    <dbReference type="NCBI Taxonomy" id="578459"/>
    <lineage>
        <taxon>Eukaryota</taxon>
        <taxon>Fungi</taxon>
        <taxon>Dikarya</taxon>
        <taxon>Basidiomycota</taxon>
        <taxon>Pucciniomycotina</taxon>
        <taxon>Microbotryomycetes</taxon>
        <taxon>Sporidiobolales</taxon>
        <taxon>Sporidiobolaceae</taxon>
        <taxon>Rhodotorula</taxon>
    </lineage>
</organism>
<dbReference type="SUPFAM" id="SSF51735">
    <property type="entry name" value="NAD(P)-binding Rossmann-fold domains"/>
    <property type="match status" value="1"/>
</dbReference>
<sequence>MSSPSTVYFISGAGRGIGLGLVKSFAARSDSLVFAGARAPEKADALNELAKATGGRVVVVKLDAGSDEDHKAAVELVKQQDGRVDVVIANAGIAEGPALTATGPPEAYSKHFATNVVGPLRLFQALLPLLQASSKPQFLAMSSAVGSNTLNLAMPNDPYGVSKAALNFLVTKIASEHGEADNLTAWVTHPGLVATDMGNLVVDFYKAQGVDVPFVTVDESVAGLTKLVDNATRETMGGKFVQYDGAELPW</sequence>
<dbReference type="InterPro" id="IPR036291">
    <property type="entry name" value="NAD(P)-bd_dom_sf"/>
</dbReference>
<dbReference type="Proteomes" id="UP000053890">
    <property type="component" value="Unassembled WGS sequence"/>
</dbReference>
<dbReference type="CDD" id="cd05325">
    <property type="entry name" value="carb_red_sniffer_like_SDR_c"/>
    <property type="match status" value="1"/>
</dbReference>
<keyword evidence="2" id="KW-1185">Reference proteome</keyword>
<gene>
    <name evidence="1" type="ORF">RHOBADRAFT_40629</name>
</gene>